<dbReference type="Pfam" id="PF01594">
    <property type="entry name" value="AI-2E_transport"/>
    <property type="match status" value="1"/>
</dbReference>
<dbReference type="PANTHER" id="PTHR21716">
    <property type="entry name" value="TRANSMEMBRANE PROTEIN"/>
    <property type="match status" value="1"/>
</dbReference>
<evidence type="ECO:0000256" key="3">
    <source>
        <dbReference type="ARBA" id="ARBA00022692"/>
    </source>
</evidence>
<evidence type="ECO:0000313" key="7">
    <source>
        <dbReference type="EMBL" id="KXB58861.1"/>
    </source>
</evidence>
<proteinExistence type="inferred from homology"/>
<feature type="transmembrane region" description="Helical" evidence="6">
    <location>
        <begin position="288"/>
        <end position="313"/>
    </location>
</feature>
<dbReference type="Proteomes" id="UP000070467">
    <property type="component" value="Unassembled WGS sequence"/>
</dbReference>
<evidence type="ECO:0000313" key="8">
    <source>
        <dbReference type="Proteomes" id="UP000070467"/>
    </source>
</evidence>
<feature type="transmembrane region" description="Helical" evidence="6">
    <location>
        <begin position="334"/>
        <end position="355"/>
    </location>
</feature>
<evidence type="ECO:0000256" key="2">
    <source>
        <dbReference type="ARBA" id="ARBA00009773"/>
    </source>
</evidence>
<keyword evidence="3 6" id="KW-0812">Transmembrane</keyword>
<feature type="transmembrane region" description="Helical" evidence="6">
    <location>
        <begin position="98"/>
        <end position="120"/>
    </location>
</feature>
<keyword evidence="4 6" id="KW-1133">Transmembrane helix</keyword>
<feature type="transmembrane region" description="Helical" evidence="6">
    <location>
        <begin position="236"/>
        <end position="258"/>
    </location>
</feature>
<evidence type="ECO:0008006" key="9">
    <source>
        <dbReference type="Google" id="ProtNLM"/>
    </source>
</evidence>
<name>A0ABR5TPU3_9BACL</name>
<evidence type="ECO:0000256" key="1">
    <source>
        <dbReference type="ARBA" id="ARBA00004141"/>
    </source>
</evidence>
<organism evidence="7 8">
    <name type="scientific">Gemelliphila asaccharolytica</name>
    <dbReference type="NCBI Taxonomy" id="502393"/>
    <lineage>
        <taxon>Bacteria</taxon>
        <taxon>Bacillati</taxon>
        <taxon>Bacillota</taxon>
        <taxon>Bacilli</taxon>
        <taxon>Bacillales</taxon>
        <taxon>Gemellaceae</taxon>
        <taxon>Gemelliphila</taxon>
    </lineage>
</organism>
<dbReference type="PANTHER" id="PTHR21716:SF69">
    <property type="entry name" value="TRANSPORT PROTEIN YUBA-RELATED"/>
    <property type="match status" value="1"/>
</dbReference>
<comment type="similarity">
    <text evidence="2">Belongs to the autoinducer-2 exporter (AI-2E) (TC 2.A.86) family.</text>
</comment>
<feature type="transmembrane region" description="Helical" evidence="6">
    <location>
        <begin position="21"/>
        <end position="47"/>
    </location>
</feature>
<dbReference type="RefSeq" id="WP_232297333.1">
    <property type="nucleotide sequence ID" value="NZ_KQ959857.1"/>
</dbReference>
<feature type="transmembrane region" description="Helical" evidence="6">
    <location>
        <begin position="265"/>
        <end position="282"/>
    </location>
</feature>
<feature type="transmembrane region" description="Helical" evidence="6">
    <location>
        <begin position="177"/>
        <end position="203"/>
    </location>
</feature>
<dbReference type="InterPro" id="IPR002549">
    <property type="entry name" value="AI-2E-like"/>
</dbReference>
<comment type="caution">
    <text evidence="7">The sequence shown here is derived from an EMBL/GenBank/DDBJ whole genome shotgun (WGS) entry which is preliminary data.</text>
</comment>
<comment type="subcellular location">
    <subcellularLocation>
        <location evidence="1">Membrane</location>
        <topology evidence="1">Multi-pass membrane protein</topology>
    </subcellularLocation>
</comment>
<evidence type="ECO:0000256" key="5">
    <source>
        <dbReference type="ARBA" id="ARBA00023136"/>
    </source>
</evidence>
<accession>A0ABR5TPU3</accession>
<feature type="transmembrane region" description="Helical" evidence="6">
    <location>
        <begin position="59"/>
        <end position="78"/>
    </location>
</feature>
<reference evidence="7 8" key="1">
    <citation type="submission" date="2016-01" db="EMBL/GenBank/DDBJ databases">
        <authorList>
            <person name="Mitreva M."/>
            <person name="Pepin K.H."/>
            <person name="Mihindukulasuriya K.A."/>
            <person name="Fulton R."/>
            <person name="Fronick C."/>
            <person name="O'Laughlin M."/>
            <person name="Miner T."/>
            <person name="Herter B."/>
            <person name="Rosa B.A."/>
            <person name="Cordes M."/>
            <person name="Tomlinson C."/>
            <person name="Wollam A."/>
            <person name="Palsikar V.B."/>
            <person name="Mardis E.R."/>
            <person name="Wilson R.K."/>
        </authorList>
    </citation>
    <scope>NUCLEOTIDE SEQUENCE [LARGE SCALE GENOMIC DNA]</scope>
    <source>
        <strain evidence="7 8">KA00071</strain>
    </source>
</reference>
<keyword evidence="5 6" id="KW-0472">Membrane</keyword>
<protein>
    <recommendedName>
        <fullName evidence="9">AI-2E family transporter</fullName>
    </recommendedName>
</protein>
<gene>
    <name evidence="7" type="ORF">HMPREF1871_00174</name>
</gene>
<keyword evidence="8" id="KW-1185">Reference proteome</keyword>
<evidence type="ECO:0000256" key="6">
    <source>
        <dbReference type="SAM" id="Phobius"/>
    </source>
</evidence>
<sequence>MEEKQKKIYKLNLKGNKEKQIISFLGGKITIYVLTIIILFFIALFLYKQISGVFAPVRIIFSSLIAPVLVAYIFFYILKPVSNLLANKLKMSRAISSILSILFGILVIVLVFIGVIPVIVEQTQHLIVAIPEYVFTLKRYLEANSNNIILRNILYYINNNLNVTKLSSTAFDIFSNFITNAASILSSTATIIITVPFVLYYLLKDSEKFKDFVIKKLPEKSKNPIKNTIEEIDNTVGSYIAGQMLVSLCVGILLFIGYQIIGLKYAVSLATLAALLSIVPYLGPMIAILPAMLVAIGTDWIMVVKMLVVWGVVQFLEANVISPNIMGRKMEIHPLTVIFVIIIFTNMMGVVGAIIGIPLYGILKVIVIKIFVILKNRYIKIVRDNDKL</sequence>
<evidence type="ECO:0000256" key="4">
    <source>
        <dbReference type="ARBA" id="ARBA00022989"/>
    </source>
</evidence>
<dbReference type="EMBL" id="LSDB01000004">
    <property type="protein sequence ID" value="KXB58861.1"/>
    <property type="molecule type" value="Genomic_DNA"/>
</dbReference>